<comment type="similarity">
    <text evidence="2">Belongs to the CDP-alcohol phosphatidyltransferase class-I family.</text>
</comment>
<keyword evidence="3" id="KW-1133">Transmembrane helix</keyword>
<keyword evidence="3" id="KW-0812">Transmembrane</keyword>
<proteinExistence type="inferred from homology"/>
<sequence>MTAPTSGPASGTAPAPAPRGFRDALSRLAGAQKTAKGAPAYSRFVNRKLGRVLAAASYVAGLTPNQVTGISACFTFTGIALIALVEPAPWLGPAVCLALVVGYAFDAADGQLARLRGGGSKAGEYLDHMVDSLKISALHGAVLVSFYRFFDLDHAAYLLVPLGFTVVAAVMFFGMILKDLLARAHRAATGAPAPPAAAPSTLRSLMVIPTDYGLLCVAFVLLGWPEAFLPVYTLIFAGNLLFLLAASVKWFREVAGLDAPASAAPARPAADRPVPGPRVHR</sequence>
<reference evidence="5" key="1">
    <citation type="journal article" date="2019" name="Int. J. Syst. Evol. Microbiol.">
        <title>The Global Catalogue of Microorganisms (GCM) 10K type strain sequencing project: providing services to taxonomists for standard genome sequencing and annotation.</title>
        <authorList>
            <consortium name="The Broad Institute Genomics Platform"/>
            <consortium name="The Broad Institute Genome Sequencing Center for Infectious Disease"/>
            <person name="Wu L."/>
            <person name="Ma J."/>
        </authorList>
    </citation>
    <scope>NUCLEOTIDE SEQUENCE [LARGE SCALE GENOMIC DNA]</scope>
    <source>
        <strain evidence="5">JCM 9371</strain>
    </source>
</reference>
<evidence type="ECO:0000313" key="4">
    <source>
        <dbReference type="EMBL" id="MFD0685133.1"/>
    </source>
</evidence>
<dbReference type="InterPro" id="IPR048254">
    <property type="entry name" value="CDP_ALCOHOL_P_TRANSF_CS"/>
</dbReference>
<evidence type="ECO:0000256" key="3">
    <source>
        <dbReference type="SAM" id="Phobius"/>
    </source>
</evidence>
<feature type="transmembrane region" description="Helical" evidence="3">
    <location>
        <begin position="205"/>
        <end position="225"/>
    </location>
</feature>
<dbReference type="EMBL" id="JBHTGP010000006">
    <property type="protein sequence ID" value="MFD0685133.1"/>
    <property type="molecule type" value="Genomic_DNA"/>
</dbReference>
<dbReference type="Pfam" id="PF01066">
    <property type="entry name" value="CDP-OH_P_transf"/>
    <property type="match status" value="1"/>
</dbReference>
<accession>A0ABW2XII7</accession>
<keyword evidence="3" id="KW-0472">Membrane</keyword>
<dbReference type="InterPro" id="IPR000462">
    <property type="entry name" value="CDP-OH_P_trans"/>
</dbReference>
<comment type="caution">
    <text evidence="4">The sequence shown here is derived from an EMBL/GenBank/DDBJ whole genome shotgun (WGS) entry which is preliminary data.</text>
</comment>
<dbReference type="RefSeq" id="WP_131759650.1">
    <property type="nucleotide sequence ID" value="NZ_CAACUY010000085.1"/>
</dbReference>
<evidence type="ECO:0000313" key="5">
    <source>
        <dbReference type="Proteomes" id="UP001597063"/>
    </source>
</evidence>
<feature type="transmembrane region" description="Helical" evidence="3">
    <location>
        <begin position="156"/>
        <end position="177"/>
    </location>
</feature>
<dbReference type="PROSITE" id="PS00379">
    <property type="entry name" value="CDP_ALCOHOL_P_TRANSF"/>
    <property type="match status" value="1"/>
</dbReference>
<gene>
    <name evidence="4" type="ORF">ACFQZM_11545</name>
</gene>
<keyword evidence="1 2" id="KW-0808">Transferase</keyword>
<protein>
    <submittedName>
        <fullName evidence="4">CDP-alcohol phosphatidyltransferase family protein</fullName>
    </submittedName>
</protein>
<dbReference type="Proteomes" id="UP001597063">
    <property type="component" value="Unassembled WGS sequence"/>
</dbReference>
<organism evidence="4 5">
    <name type="scientific">Actinomadura fibrosa</name>
    <dbReference type="NCBI Taxonomy" id="111802"/>
    <lineage>
        <taxon>Bacteria</taxon>
        <taxon>Bacillati</taxon>
        <taxon>Actinomycetota</taxon>
        <taxon>Actinomycetes</taxon>
        <taxon>Streptosporangiales</taxon>
        <taxon>Thermomonosporaceae</taxon>
        <taxon>Actinomadura</taxon>
    </lineage>
</organism>
<evidence type="ECO:0000256" key="2">
    <source>
        <dbReference type="RuleBase" id="RU003750"/>
    </source>
</evidence>
<dbReference type="InterPro" id="IPR043130">
    <property type="entry name" value="CDP-OH_PTrfase_TM_dom"/>
</dbReference>
<name>A0ABW2XII7_9ACTN</name>
<dbReference type="Gene3D" id="1.20.120.1760">
    <property type="match status" value="1"/>
</dbReference>
<keyword evidence="5" id="KW-1185">Reference proteome</keyword>
<evidence type="ECO:0000256" key="1">
    <source>
        <dbReference type="ARBA" id="ARBA00022679"/>
    </source>
</evidence>